<keyword evidence="1" id="KW-0812">Transmembrane</keyword>
<feature type="transmembrane region" description="Helical" evidence="1">
    <location>
        <begin position="167"/>
        <end position="188"/>
    </location>
</feature>
<gene>
    <name evidence="2" type="ORF">RFI_11835</name>
</gene>
<feature type="transmembrane region" description="Helical" evidence="1">
    <location>
        <begin position="143"/>
        <end position="160"/>
    </location>
</feature>
<name>X6NG45_RETFI</name>
<dbReference type="PANTHER" id="PTHR28026:SF9">
    <property type="entry name" value="2-HYDROXY-PALMITIC ACID DIOXYGENASE MPO1"/>
    <property type="match status" value="1"/>
</dbReference>
<keyword evidence="1" id="KW-1133">Transmembrane helix</keyword>
<dbReference type="PANTHER" id="PTHR28026">
    <property type="entry name" value="DUF962 DOMAIN PROTEIN (AFU_ORTHOLOGUE AFUA_8G05310)"/>
    <property type="match status" value="1"/>
</dbReference>
<keyword evidence="3" id="KW-1185">Reference proteome</keyword>
<dbReference type="GO" id="GO:0016020">
    <property type="term" value="C:membrane"/>
    <property type="evidence" value="ECO:0007669"/>
    <property type="project" value="GOC"/>
</dbReference>
<feature type="transmembrane region" description="Helical" evidence="1">
    <location>
        <begin position="79"/>
        <end position="103"/>
    </location>
</feature>
<evidence type="ECO:0000313" key="3">
    <source>
        <dbReference type="Proteomes" id="UP000023152"/>
    </source>
</evidence>
<dbReference type="Proteomes" id="UP000023152">
    <property type="component" value="Unassembled WGS sequence"/>
</dbReference>
<dbReference type="InterPro" id="IPR009305">
    <property type="entry name" value="Mpo1-like"/>
</dbReference>
<accession>X6NG45</accession>
<reference evidence="2 3" key="1">
    <citation type="journal article" date="2013" name="Curr. Biol.">
        <title>The Genome of the Foraminiferan Reticulomyxa filosa.</title>
        <authorList>
            <person name="Glockner G."/>
            <person name="Hulsmann N."/>
            <person name="Schleicher M."/>
            <person name="Noegel A.A."/>
            <person name="Eichinger L."/>
            <person name="Gallinger C."/>
            <person name="Pawlowski J."/>
            <person name="Sierra R."/>
            <person name="Euteneuer U."/>
            <person name="Pillet L."/>
            <person name="Moustafa A."/>
            <person name="Platzer M."/>
            <person name="Groth M."/>
            <person name="Szafranski K."/>
            <person name="Schliwa M."/>
        </authorList>
    </citation>
    <scope>NUCLEOTIDE SEQUENCE [LARGE SCALE GENOMIC DNA]</scope>
</reference>
<dbReference type="AlphaFoldDB" id="X6NG45"/>
<comment type="caution">
    <text evidence="2">The sequence shown here is derived from an EMBL/GenBank/DDBJ whole genome shotgun (WGS) entry which is preliminary data.</text>
</comment>
<sequence>MKTIFLRFFRSVNPRDRDHIKKNLHLKLFFTMSKNRKQGSNGTKSGDETPKTETKQPYDYLIDQIAFYGAYHSTLGNQIIHIIFVPVILITALSMLSFVKILMQPVNFLWFGGEILHTNTPLFIIFVLMYPATYVYIDFYSGLSWLPMASFVWFAAMFLVDNLKWPISSLLLLHSVAWIFQFIGHGVIERRKPALLDNLYQSIVLAPFFVWFETVLFPLGYGNSVGLKRNITRKVKELQVKLDNKP</sequence>
<dbReference type="OrthoDB" id="2124888at2759"/>
<keyword evidence="1" id="KW-0472">Membrane</keyword>
<protein>
    <submittedName>
        <fullName evidence="2">Uncharacterized protein</fullName>
    </submittedName>
</protein>
<evidence type="ECO:0000256" key="1">
    <source>
        <dbReference type="SAM" id="Phobius"/>
    </source>
</evidence>
<dbReference type="OMA" id="ETHFAFY"/>
<proteinExistence type="predicted"/>
<dbReference type="GO" id="GO:0005783">
    <property type="term" value="C:endoplasmic reticulum"/>
    <property type="evidence" value="ECO:0007669"/>
    <property type="project" value="TreeGrafter"/>
</dbReference>
<dbReference type="EMBL" id="ASPP01008639">
    <property type="protein sequence ID" value="ETO25300.1"/>
    <property type="molecule type" value="Genomic_DNA"/>
</dbReference>
<feature type="transmembrane region" description="Helical" evidence="1">
    <location>
        <begin position="115"/>
        <end position="137"/>
    </location>
</feature>
<dbReference type="Pfam" id="PF06127">
    <property type="entry name" value="Mpo1-like"/>
    <property type="match status" value="1"/>
</dbReference>
<dbReference type="GO" id="GO:0046521">
    <property type="term" value="P:sphingoid catabolic process"/>
    <property type="evidence" value="ECO:0007669"/>
    <property type="project" value="TreeGrafter"/>
</dbReference>
<evidence type="ECO:0000313" key="2">
    <source>
        <dbReference type="EMBL" id="ETO25300.1"/>
    </source>
</evidence>
<feature type="transmembrane region" description="Helical" evidence="1">
    <location>
        <begin position="200"/>
        <end position="221"/>
    </location>
</feature>
<organism evidence="2 3">
    <name type="scientific">Reticulomyxa filosa</name>
    <dbReference type="NCBI Taxonomy" id="46433"/>
    <lineage>
        <taxon>Eukaryota</taxon>
        <taxon>Sar</taxon>
        <taxon>Rhizaria</taxon>
        <taxon>Retaria</taxon>
        <taxon>Foraminifera</taxon>
        <taxon>Monothalamids</taxon>
        <taxon>Reticulomyxidae</taxon>
        <taxon>Reticulomyxa</taxon>
    </lineage>
</organism>